<dbReference type="EMBL" id="RJVZ01000016">
    <property type="protein sequence ID" value="RSK07929.1"/>
    <property type="molecule type" value="Genomic_DNA"/>
</dbReference>
<name>A0A428I6G2_STROR</name>
<sequence length="63" mass="7762">MKIRDILYNFYGDFDFIEEKYNEKYELAKKHRKKKDILPFSEKKTKTRITRMFLIPMKILGLS</sequence>
<evidence type="ECO:0000313" key="1">
    <source>
        <dbReference type="EMBL" id="RSK07929.1"/>
    </source>
</evidence>
<evidence type="ECO:0000313" key="2">
    <source>
        <dbReference type="Proteomes" id="UP000279863"/>
    </source>
</evidence>
<comment type="caution">
    <text evidence="1">The sequence shown here is derived from an EMBL/GenBank/DDBJ whole genome shotgun (WGS) entry which is preliminary data.</text>
</comment>
<organism evidence="1 2">
    <name type="scientific">Streptococcus oralis</name>
    <dbReference type="NCBI Taxonomy" id="1303"/>
    <lineage>
        <taxon>Bacteria</taxon>
        <taxon>Bacillati</taxon>
        <taxon>Bacillota</taxon>
        <taxon>Bacilli</taxon>
        <taxon>Lactobacillales</taxon>
        <taxon>Streptococcaceae</taxon>
        <taxon>Streptococcus</taxon>
    </lineage>
</organism>
<proteinExistence type="predicted"/>
<reference evidence="1 2" key="1">
    <citation type="submission" date="2018-11" db="EMBL/GenBank/DDBJ databases">
        <title>Species Designations Belie Phenotypic and Genotypic Heterogeneity in Oral Streptococci.</title>
        <authorList>
            <person name="Velsko I."/>
        </authorList>
    </citation>
    <scope>NUCLEOTIDE SEQUENCE [LARGE SCALE GENOMIC DNA]</scope>
    <source>
        <strain evidence="1 2">BCA1</strain>
    </source>
</reference>
<protein>
    <submittedName>
        <fullName evidence="1">Uncharacterized protein</fullName>
    </submittedName>
</protein>
<gene>
    <name evidence="1" type="ORF">D8804_08340</name>
</gene>
<dbReference type="AlphaFoldDB" id="A0A428I6G2"/>
<accession>A0A428I6G2</accession>
<dbReference type="Proteomes" id="UP000279863">
    <property type="component" value="Unassembled WGS sequence"/>
</dbReference>